<feature type="repeat" description="ANK" evidence="3">
    <location>
        <begin position="404"/>
        <end position="436"/>
    </location>
</feature>
<dbReference type="SMART" id="SM00248">
    <property type="entry name" value="ANK"/>
    <property type="match status" value="1"/>
</dbReference>
<dbReference type="AlphaFoldDB" id="A0A812VC09"/>
<accession>A0A812VC09</accession>
<dbReference type="InterPro" id="IPR002110">
    <property type="entry name" value="Ankyrin_rpt"/>
</dbReference>
<proteinExistence type="predicted"/>
<keyword evidence="1" id="KW-0677">Repeat</keyword>
<dbReference type="EMBL" id="CAJNDS010002826">
    <property type="protein sequence ID" value="CAE7610972.1"/>
    <property type="molecule type" value="Genomic_DNA"/>
</dbReference>
<dbReference type="Gene3D" id="1.25.40.20">
    <property type="entry name" value="Ankyrin repeat-containing domain"/>
    <property type="match status" value="1"/>
</dbReference>
<comment type="caution">
    <text evidence="4">The sequence shown here is derived from an EMBL/GenBank/DDBJ whole genome shotgun (WGS) entry which is preliminary data.</text>
</comment>
<evidence type="ECO:0000256" key="2">
    <source>
        <dbReference type="ARBA" id="ARBA00023043"/>
    </source>
</evidence>
<dbReference type="PANTHER" id="PTHR24189">
    <property type="entry name" value="MYOTROPHIN"/>
    <property type="match status" value="1"/>
</dbReference>
<reference evidence="4" key="1">
    <citation type="submission" date="2021-02" db="EMBL/GenBank/DDBJ databases">
        <authorList>
            <person name="Dougan E. K."/>
            <person name="Rhodes N."/>
            <person name="Thang M."/>
            <person name="Chan C."/>
        </authorList>
    </citation>
    <scope>NUCLEOTIDE SEQUENCE</scope>
</reference>
<dbReference type="PROSITE" id="PS50297">
    <property type="entry name" value="ANK_REP_REGION"/>
    <property type="match status" value="1"/>
</dbReference>
<evidence type="ECO:0000313" key="4">
    <source>
        <dbReference type="EMBL" id="CAE7610972.1"/>
    </source>
</evidence>
<keyword evidence="2 3" id="KW-0040">ANK repeat</keyword>
<dbReference type="Proteomes" id="UP000604046">
    <property type="component" value="Unassembled WGS sequence"/>
</dbReference>
<protein>
    <submittedName>
        <fullName evidence="4">Ankrd44 protein</fullName>
    </submittedName>
</protein>
<gene>
    <name evidence="4" type="primary">Ankrd44</name>
    <name evidence="4" type="ORF">SNAT2548_LOCUS34729</name>
</gene>
<keyword evidence="5" id="KW-1185">Reference proteome</keyword>
<dbReference type="InterPro" id="IPR029058">
    <property type="entry name" value="AB_hydrolase_fold"/>
</dbReference>
<evidence type="ECO:0000256" key="3">
    <source>
        <dbReference type="PROSITE-ProRule" id="PRU00023"/>
    </source>
</evidence>
<evidence type="ECO:0000256" key="1">
    <source>
        <dbReference type="ARBA" id="ARBA00022737"/>
    </source>
</evidence>
<organism evidence="4 5">
    <name type="scientific">Symbiodinium natans</name>
    <dbReference type="NCBI Taxonomy" id="878477"/>
    <lineage>
        <taxon>Eukaryota</taxon>
        <taxon>Sar</taxon>
        <taxon>Alveolata</taxon>
        <taxon>Dinophyceae</taxon>
        <taxon>Suessiales</taxon>
        <taxon>Symbiodiniaceae</taxon>
        <taxon>Symbiodinium</taxon>
    </lineage>
</organism>
<name>A0A812VC09_9DINO</name>
<evidence type="ECO:0000313" key="5">
    <source>
        <dbReference type="Proteomes" id="UP000604046"/>
    </source>
</evidence>
<dbReference type="Pfam" id="PF13857">
    <property type="entry name" value="Ank_5"/>
    <property type="match status" value="1"/>
</dbReference>
<dbReference type="PANTHER" id="PTHR24189:SF50">
    <property type="entry name" value="ANKYRIN REPEAT AND SOCS BOX PROTEIN 2"/>
    <property type="match status" value="1"/>
</dbReference>
<dbReference type="Gene3D" id="3.40.50.1820">
    <property type="entry name" value="alpha/beta hydrolase"/>
    <property type="match status" value="1"/>
</dbReference>
<dbReference type="SUPFAM" id="SSF48403">
    <property type="entry name" value="Ankyrin repeat"/>
    <property type="match status" value="1"/>
</dbReference>
<sequence length="823" mass="92024">MHPVEQVPGLKESIRLLKSDSLPELPVPWPRQQDLPEKLYDVPGKDDFVLSLSHTWHFQAHPDPLGDKLQALQEAIENANQKHQPKGKTLVFVDFLGCPQRPFAKGQMPRTKAQEEEFAKALKLFPDQYLASDATIHLECDFDRIGREGADPALVTVPASDLRTAQLREVDNSVQLVAQSNEEAAAQPFCFIRKVGAKTITSLKDLDEGFTMINRQGCLWINPCSTLADIPMTIEVSPFGIQSRTPASEKGWIYLERFVSMVKIAMVPEEHGPKIVFSNSQHVLQQILEGGQRMREAASKGQETLLKVLKDFEEELRQKRFAAISLDKAENAGGMGGMSGTNLTDADVVQGIMNELVQRLATHWQEEAQAQLQRQLLLSVNRSDATSVRAFLEAQADPNAKDALGMTSLHQAARCNSPEVVRTLLEFGANLSLKDRKGNCPAHEITLLSHSTTLELMDLLAPEEDVMLLNNQAGVSPLNRFRTWRVTELSNGKFPEAHAWADKIKDKYPARQRRTVFSSADTAAVACATETYTGPRGPFKVKVWQADSDVEVHVLCIGLSFLSPPSMFEDAFHTVAKHLCPKQKAKLFFLGCEAVESWAGVTSFAEACAELGELIKAMPLKEKFVFVDSSLGEASCLLWSFKERIQAALLVNFRGFHGESFQTSSAYQKIQIRFQNLQQCFTSKNMSKLEALFGDYAWAEDETSLEKLQQSFRRALEAAPESFFEHGAFHCRLIAENVMERTWLFQQWAQSSCPKLVLLTGSFSPALWTHEAVSRLQTQLPKATVQYLECCKSSWELESDDQAVQVARALSDLVDAMVYEEEL</sequence>
<dbReference type="InterPro" id="IPR050745">
    <property type="entry name" value="Multifunctional_regulatory"/>
</dbReference>
<dbReference type="PROSITE" id="PS50088">
    <property type="entry name" value="ANK_REPEAT"/>
    <property type="match status" value="1"/>
</dbReference>
<dbReference type="InterPro" id="IPR036770">
    <property type="entry name" value="Ankyrin_rpt-contain_sf"/>
</dbReference>